<evidence type="ECO:0000259" key="4">
    <source>
        <dbReference type="PROSITE" id="PS50949"/>
    </source>
</evidence>
<evidence type="ECO:0000256" key="1">
    <source>
        <dbReference type="ARBA" id="ARBA00023015"/>
    </source>
</evidence>
<dbReference type="InterPro" id="IPR008920">
    <property type="entry name" value="TF_FadR/GntR_C"/>
</dbReference>
<keyword evidence="2" id="KW-0238">DNA-binding</keyword>
<protein>
    <submittedName>
        <fullName evidence="5">FadR family transcriptional regulator</fullName>
    </submittedName>
</protein>
<keyword evidence="1" id="KW-0805">Transcription regulation</keyword>
<dbReference type="PROSITE" id="PS50949">
    <property type="entry name" value="HTH_GNTR"/>
    <property type="match status" value="1"/>
</dbReference>
<organism evidence="5 6">
    <name type="scientific">Aeromicrobium wangtongii</name>
    <dbReference type="NCBI Taxonomy" id="2969247"/>
    <lineage>
        <taxon>Bacteria</taxon>
        <taxon>Bacillati</taxon>
        <taxon>Actinomycetota</taxon>
        <taxon>Actinomycetes</taxon>
        <taxon>Propionibacteriales</taxon>
        <taxon>Nocardioidaceae</taxon>
        <taxon>Aeromicrobium</taxon>
    </lineage>
</organism>
<keyword evidence="3" id="KW-0804">Transcription</keyword>
<evidence type="ECO:0000256" key="3">
    <source>
        <dbReference type="ARBA" id="ARBA00023163"/>
    </source>
</evidence>
<dbReference type="Gene3D" id="1.10.10.10">
    <property type="entry name" value="Winged helix-like DNA-binding domain superfamily/Winged helix DNA-binding domain"/>
    <property type="match status" value="1"/>
</dbReference>
<feature type="domain" description="HTH gntR-type" evidence="4">
    <location>
        <begin position="21"/>
        <end position="91"/>
    </location>
</feature>
<dbReference type="Gene3D" id="1.20.120.530">
    <property type="entry name" value="GntR ligand-binding domain-like"/>
    <property type="match status" value="1"/>
</dbReference>
<reference evidence="5 6" key="1">
    <citation type="submission" date="2022-08" db="EMBL/GenBank/DDBJ databases">
        <title>novel species in genus Aeromicrobium.</title>
        <authorList>
            <person name="Ye L."/>
        </authorList>
    </citation>
    <scope>NUCLEOTIDE SEQUENCE [LARGE SCALE GENOMIC DNA]</scope>
    <source>
        <strain evidence="6">zg-Y1379</strain>
    </source>
</reference>
<name>A0ABY5M8E6_9ACTN</name>
<dbReference type="Proteomes" id="UP001316184">
    <property type="component" value="Chromosome"/>
</dbReference>
<dbReference type="CDD" id="cd07377">
    <property type="entry name" value="WHTH_GntR"/>
    <property type="match status" value="1"/>
</dbReference>
<proteinExistence type="predicted"/>
<dbReference type="PANTHER" id="PTHR43537:SF5">
    <property type="entry name" value="UXU OPERON TRANSCRIPTIONAL REGULATOR"/>
    <property type="match status" value="1"/>
</dbReference>
<dbReference type="SUPFAM" id="SSF48008">
    <property type="entry name" value="GntR ligand-binding domain-like"/>
    <property type="match status" value="1"/>
</dbReference>
<dbReference type="InterPro" id="IPR011711">
    <property type="entry name" value="GntR_C"/>
</dbReference>
<dbReference type="Pfam" id="PF00392">
    <property type="entry name" value="GntR"/>
    <property type="match status" value="1"/>
</dbReference>
<evidence type="ECO:0000313" key="6">
    <source>
        <dbReference type="Proteomes" id="UP001316184"/>
    </source>
</evidence>
<evidence type="ECO:0000256" key="2">
    <source>
        <dbReference type="ARBA" id="ARBA00023125"/>
    </source>
</evidence>
<dbReference type="PRINTS" id="PR00035">
    <property type="entry name" value="HTHGNTR"/>
</dbReference>
<evidence type="ECO:0000313" key="5">
    <source>
        <dbReference type="EMBL" id="UUP13255.1"/>
    </source>
</evidence>
<dbReference type="SMART" id="SM00895">
    <property type="entry name" value="FCD"/>
    <property type="match status" value="1"/>
</dbReference>
<sequence>MTEQVLAGAVGGDNLAVSRVLPAYQQVADQLLDLILSGSLSSGDRLPSEAELSGVFGVSRSTVREALRVLASRDLIHTLRGTTGGTFVSRVQFEQISEYLETSLGLLTGSSDVSVAEMLEAREVLEVPAARLAASRRDEAHLAALQEAIDRENVSQGRGIKFREHRNFHALVVEAAGNGLLGVMTGPVFQVLQAQFVSPDVTTDYWAQIDCDHRDILRCIESGDGDGAASAMKAHLVRLRTAYREPPD</sequence>
<dbReference type="EMBL" id="CP102173">
    <property type="protein sequence ID" value="UUP13255.1"/>
    <property type="molecule type" value="Genomic_DNA"/>
</dbReference>
<dbReference type="Pfam" id="PF07729">
    <property type="entry name" value="FCD"/>
    <property type="match status" value="1"/>
</dbReference>
<accession>A0ABY5M8E6</accession>
<dbReference type="InterPro" id="IPR036390">
    <property type="entry name" value="WH_DNA-bd_sf"/>
</dbReference>
<dbReference type="RefSeq" id="WP_232400459.1">
    <property type="nucleotide sequence ID" value="NZ_CP102173.1"/>
</dbReference>
<dbReference type="SUPFAM" id="SSF46785">
    <property type="entry name" value="Winged helix' DNA-binding domain"/>
    <property type="match status" value="1"/>
</dbReference>
<dbReference type="PANTHER" id="PTHR43537">
    <property type="entry name" value="TRANSCRIPTIONAL REGULATOR, GNTR FAMILY"/>
    <property type="match status" value="1"/>
</dbReference>
<gene>
    <name evidence="5" type="ORF">NQV15_15575</name>
</gene>
<dbReference type="InterPro" id="IPR000524">
    <property type="entry name" value="Tscrpt_reg_HTH_GntR"/>
</dbReference>
<dbReference type="SMART" id="SM00345">
    <property type="entry name" value="HTH_GNTR"/>
    <property type="match status" value="1"/>
</dbReference>
<keyword evidence="6" id="KW-1185">Reference proteome</keyword>
<dbReference type="InterPro" id="IPR036388">
    <property type="entry name" value="WH-like_DNA-bd_sf"/>
</dbReference>